<accession>A0A9P5N4W6</accession>
<proteinExistence type="predicted"/>
<reference evidence="2" key="2">
    <citation type="journal article" date="2020" name="Nat. Commun.">
        <title>Large-scale genome sequencing of mycorrhizal fungi provides insights into the early evolution of symbiotic traits.</title>
        <authorList>
            <person name="Miyauchi S."/>
            <person name="Kiss E."/>
            <person name="Kuo A."/>
            <person name="Drula E."/>
            <person name="Kohler A."/>
            <person name="Sanchez-Garcia M."/>
            <person name="Morin E."/>
            <person name="Andreopoulos B."/>
            <person name="Barry K.W."/>
            <person name="Bonito G."/>
            <person name="Buee M."/>
            <person name="Carver A."/>
            <person name="Chen C."/>
            <person name="Cichocki N."/>
            <person name="Clum A."/>
            <person name="Culley D."/>
            <person name="Crous P.W."/>
            <person name="Fauchery L."/>
            <person name="Girlanda M."/>
            <person name="Hayes R.D."/>
            <person name="Keri Z."/>
            <person name="LaButti K."/>
            <person name="Lipzen A."/>
            <person name="Lombard V."/>
            <person name="Magnuson J."/>
            <person name="Maillard F."/>
            <person name="Murat C."/>
            <person name="Nolan M."/>
            <person name="Ohm R.A."/>
            <person name="Pangilinan J."/>
            <person name="Pereira M.F."/>
            <person name="Perotto S."/>
            <person name="Peter M."/>
            <person name="Pfister S."/>
            <person name="Riley R."/>
            <person name="Sitrit Y."/>
            <person name="Stielow J.B."/>
            <person name="Szollosi G."/>
            <person name="Zifcakova L."/>
            <person name="Stursova M."/>
            <person name="Spatafora J.W."/>
            <person name="Tedersoo L."/>
            <person name="Vaario L.M."/>
            <person name="Yamada A."/>
            <person name="Yan M."/>
            <person name="Wang P."/>
            <person name="Xu J."/>
            <person name="Bruns T."/>
            <person name="Baldrian P."/>
            <person name="Vilgalys R."/>
            <person name="Dunand C."/>
            <person name="Henrissat B."/>
            <person name="Grigoriev I.V."/>
            <person name="Hibbett D."/>
            <person name="Nagy L.G."/>
            <person name="Martin F.M."/>
        </authorList>
    </citation>
    <scope>NUCLEOTIDE SEQUENCE</scope>
    <source>
        <strain evidence="2">Prilba</strain>
    </source>
</reference>
<evidence type="ECO:0000256" key="1">
    <source>
        <dbReference type="SAM" id="SignalP"/>
    </source>
</evidence>
<organism evidence="2 3">
    <name type="scientific">Russula ochroleuca</name>
    <dbReference type="NCBI Taxonomy" id="152965"/>
    <lineage>
        <taxon>Eukaryota</taxon>
        <taxon>Fungi</taxon>
        <taxon>Dikarya</taxon>
        <taxon>Basidiomycota</taxon>
        <taxon>Agaricomycotina</taxon>
        <taxon>Agaricomycetes</taxon>
        <taxon>Russulales</taxon>
        <taxon>Russulaceae</taxon>
        <taxon>Russula</taxon>
    </lineage>
</organism>
<keyword evidence="1" id="KW-0732">Signal</keyword>
<evidence type="ECO:0008006" key="4">
    <source>
        <dbReference type="Google" id="ProtNLM"/>
    </source>
</evidence>
<evidence type="ECO:0000313" key="2">
    <source>
        <dbReference type="EMBL" id="KAF8486471.1"/>
    </source>
</evidence>
<keyword evidence="3" id="KW-1185">Reference proteome</keyword>
<feature type="chain" id="PRO_5040275826" description="Secreted protein" evidence="1">
    <location>
        <begin position="18"/>
        <end position="78"/>
    </location>
</feature>
<dbReference type="EMBL" id="WHVB01000002">
    <property type="protein sequence ID" value="KAF8486471.1"/>
    <property type="molecule type" value="Genomic_DNA"/>
</dbReference>
<dbReference type="Proteomes" id="UP000759537">
    <property type="component" value="Unassembled WGS sequence"/>
</dbReference>
<feature type="signal peptide" evidence="1">
    <location>
        <begin position="1"/>
        <end position="17"/>
    </location>
</feature>
<comment type="caution">
    <text evidence="2">The sequence shown here is derived from an EMBL/GenBank/DDBJ whole genome shotgun (WGS) entry which is preliminary data.</text>
</comment>
<name>A0A9P5N4W6_9AGAM</name>
<sequence length="78" mass="8419">MKFIFAFLPALLSLIGTSPHCHPNLTLPLPPTLARSPNGLPIGARPQDLSRVLLGITTFVSSARVQHLGLGSQLQYFL</sequence>
<evidence type="ECO:0000313" key="3">
    <source>
        <dbReference type="Proteomes" id="UP000759537"/>
    </source>
</evidence>
<protein>
    <recommendedName>
        <fullName evidence="4">Secreted protein</fullName>
    </recommendedName>
</protein>
<reference evidence="2" key="1">
    <citation type="submission" date="2019-10" db="EMBL/GenBank/DDBJ databases">
        <authorList>
            <consortium name="DOE Joint Genome Institute"/>
            <person name="Kuo A."/>
            <person name="Miyauchi S."/>
            <person name="Kiss E."/>
            <person name="Drula E."/>
            <person name="Kohler A."/>
            <person name="Sanchez-Garcia M."/>
            <person name="Andreopoulos B."/>
            <person name="Barry K.W."/>
            <person name="Bonito G."/>
            <person name="Buee M."/>
            <person name="Carver A."/>
            <person name="Chen C."/>
            <person name="Cichocki N."/>
            <person name="Clum A."/>
            <person name="Culley D."/>
            <person name="Crous P.W."/>
            <person name="Fauchery L."/>
            <person name="Girlanda M."/>
            <person name="Hayes R."/>
            <person name="Keri Z."/>
            <person name="LaButti K."/>
            <person name="Lipzen A."/>
            <person name="Lombard V."/>
            <person name="Magnuson J."/>
            <person name="Maillard F."/>
            <person name="Morin E."/>
            <person name="Murat C."/>
            <person name="Nolan M."/>
            <person name="Ohm R."/>
            <person name="Pangilinan J."/>
            <person name="Pereira M."/>
            <person name="Perotto S."/>
            <person name="Peter M."/>
            <person name="Riley R."/>
            <person name="Sitrit Y."/>
            <person name="Stielow B."/>
            <person name="Szollosi G."/>
            <person name="Zifcakova L."/>
            <person name="Stursova M."/>
            <person name="Spatafora J.W."/>
            <person name="Tedersoo L."/>
            <person name="Vaario L.-M."/>
            <person name="Yamada A."/>
            <person name="Yan M."/>
            <person name="Wang P."/>
            <person name="Xu J."/>
            <person name="Bruns T."/>
            <person name="Baldrian P."/>
            <person name="Vilgalys R."/>
            <person name="Henrissat B."/>
            <person name="Grigoriev I.V."/>
            <person name="Hibbett D."/>
            <person name="Nagy L.G."/>
            <person name="Martin F.M."/>
        </authorList>
    </citation>
    <scope>NUCLEOTIDE SEQUENCE</scope>
    <source>
        <strain evidence="2">Prilba</strain>
    </source>
</reference>
<dbReference type="AlphaFoldDB" id="A0A9P5N4W6"/>
<gene>
    <name evidence="2" type="ORF">DFH94DRAFT_713525</name>
</gene>